<name>A0A3B4FY75_9CICH</name>
<evidence type="ECO:0000313" key="1">
    <source>
        <dbReference type="Ensembl" id="ENSPNYP00000014704.1"/>
    </source>
</evidence>
<dbReference type="GeneTree" id="ENSGT00990000203721"/>
<dbReference type="Ensembl" id="ENSPNYT00000015076.1">
    <property type="protein sequence ID" value="ENSPNYP00000014704.1"/>
    <property type="gene ID" value="ENSPNYG00000011150.1"/>
</dbReference>
<sequence length="64" mass="7241">MLNLPESGHLLLSTLHGQVFSLIQSVLKVFHRHLQVLLHPLQLLLFHSEAELHPPQASSWCLEG</sequence>
<accession>A0A3B4FY75</accession>
<proteinExistence type="predicted"/>
<reference evidence="1" key="1">
    <citation type="submission" date="2023-09" db="UniProtKB">
        <authorList>
            <consortium name="Ensembl"/>
        </authorList>
    </citation>
    <scope>IDENTIFICATION</scope>
</reference>
<protein>
    <submittedName>
        <fullName evidence="1">Si:ch211-158m24.12</fullName>
    </submittedName>
</protein>
<dbReference type="AlphaFoldDB" id="A0A3B4FY75"/>
<organism evidence="1">
    <name type="scientific">Pundamilia nyererei</name>
    <dbReference type="NCBI Taxonomy" id="303518"/>
    <lineage>
        <taxon>Eukaryota</taxon>
        <taxon>Metazoa</taxon>
        <taxon>Chordata</taxon>
        <taxon>Craniata</taxon>
        <taxon>Vertebrata</taxon>
        <taxon>Euteleostomi</taxon>
        <taxon>Actinopterygii</taxon>
        <taxon>Neopterygii</taxon>
        <taxon>Teleostei</taxon>
        <taxon>Neoteleostei</taxon>
        <taxon>Acanthomorphata</taxon>
        <taxon>Ovalentaria</taxon>
        <taxon>Cichlomorphae</taxon>
        <taxon>Cichliformes</taxon>
        <taxon>Cichlidae</taxon>
        <taxon>African cichlids</taxon>
        <taxon>Pseudocrenilabrinae</taxon>
        <taxon>Haplochromini</taxon>
        <taxon>Pundamilia</taxon>
    </lineage>
</organism>